<feature type="chain" id="PRO_5042854437" evidence="3">
    <location>
        <begin position="23"/>
        <end position="361"/>
    </location>
</feature>
<feature type="compositionally biased region" description="Polar residues" evidence="1">
    <location>
        <begin position="299"/>
        <end position="310"/>
    </location>
</feature>
<keyword evidence="5" id="KW-1185">Reference proteome</keyword>
<comment type="caution">
    <text evidence="4">The sequence shown here is derived from an EMBL/GenBank/DDBJ whole genome shotgun (WGS) entry which is preliminary data.</text>
</comment>
<protein>
    <submittedName>
        <fullName evidence="4">Uncharacterized protein</fullName>
    </submittedName>
</protein>
<organism evidence="4 5">
    <name type="scientific">Rhypophila decipiens</name>
    <dbReference type="NCBI Taxonomy" id="261697"/>
    <lineage>
        <taxon>Eukaryota</taxon>
        <taxon>Fungi</taxon>
        <taxon>Dikarya</taxon>
        <taxon>Ascomycota</taxon>
        <taxon>Pezizomycotina</taxon>
        <taxon>Sordariomycetes</taxon>
        <taxon>Sordariomycetidae</taxon>
        <taxon>Sordariales</taxon>
        <taxon>Naviculisporaceae</taxon>
        <taxon>Rhypophila</taxon>
    </lineage>
</organism>
<evidence type="ECO:0000256" key="2">
    <source>
        <dbReference type="SAM" id="Phobius"/>
    </source>
</evidence>
<proteinExistence type="predicted"/>
<keyword evidence="2" id="KW-0812">Transmembrane</keyword>
<evidence type="ECO:0000256" key="1">
    <source>
        <dbReference type="SAM" id="MobiDB-lite"/>
    </source>
</evidence>
<sequence length="361" mass="38697">MAFTMFNVLSLVFVLFSTFTHSYPIAAGLLLSERDEVVAEAHPSQSVIIAIAVPVAIGGVIFLLAIAYCIRKKLRAKQDRGKRVSGNSSGMTFEMDNIVPPPPPPHRSSPSRPPLRVPSPVAQPGPSGQRAGRVIGACPETTRFPVRPTRTRQTTLPPPPVLPTAEQGREGRPIVGPRSPRRRTTRRSSIPVRASGSVPLTRPKGTPQGSRSPRKGATPSSIPVRASASVPRAGRESSAGPSRRAPRTSQSQLPRPSQRSPARPQRTPQRAAQRTTRTTRSPAPPPVPPHRVFHPSPAARSNNSAFQASVESVIDESEAPQVPDHSPAQSNRSSFQASVETVSDEATAPTRQIIRCGITQS</sequence>
<dbReference type="AlphaFoldDB" id="A0AAN6YKA2"/>
<feature type="region of interest" description="Disordered" evidence="1">
    <location>
        <begin position="79"/>
        <end position="361"/>
    </location>
</feature>
<evidence type="ECO:0000313" key="5">
    <source>
        <dbReference type="Proteomes" id="UP001301769"/>
    </source>
</evidence>
<keyword evidence="2" id="KW-0472">Membrane</keyword>
<gene>
    <name evidence="4" type="ORF">QBC37DRAFT_445557</name>
</gene>
<keyword evidence="2" id="KW-1133">Transmembrane helix</keyword>
<evidence type="ECO:0000256" key="3">
    <source>
        <dbReference type="SAM" id="SignalP"/>
    </source>
</evidence>
<feature type="compositionally biased region" description="Low complexity" evidence="1">
    <location>
        <begin position="247"/>
        <end position="281"/>
    </location>
</feature>
<feature type="compositionally biased region" description="Pro residues" evidence="1">
    <location>
        <begin position="99"/>
        <end position="123"/>
    </location>
</feature>
<feature type="signal peptide" evidence="3">
    <location>
        <begin position="1"/>
        <end position="22"/>
    </location>
</feature>
<dbReference type="EMBL" id="MU858045">
    <property type="protein sequence ID" value="KAK4220301.1"/>
    <property type="molecule type" value="Genomic_DNA"/>
</dbReference>
<feature type="transmembrane region" description="Helical" evidence="2">
    <location>
        <begin position="46"/>
        <end position="70"/>
    </location>
</feature>
<accession>A0AAN6YKA2</accession>
<dbReference type="Proteomes" id="UP001301769">
    <property type="component" value="Unassembled WGS sequence"/>
</dbReference>
<feature type="compositionally biased region" description="Polar residues" evidence="1">
    <location>
        <begin position="327"/>
        <end position="341"/>
    </location>
</feature>
<feature type="compositionally biased region" description="Low complexity" evidence="1">
    <location>
        <begin position="141"/>
        <end position="155"/>
    </location>
</feature>
<reference evidence="4" key="2">
    <citation type="submission" date="2023-05" db="EMBL/GenBank/DDBJ databases">
        <authorList>
            <consortium name="Lawrence Berkeley National Laboratory"/>
            <person name="Steindorff A."/>
            <person name="Hensen N."/>
            <person name="Bonometti L."/>
            <person name="Westerberg I."/>
            <person name="Brannstrom I.O."/>
            <person name="Guillou S."/>
            <person name="Cros-Aarteil S."/>
            <person name="Calhoun S."/>
            <person name="Haridas S."/>
            <person name="Kuo A."/>
            <person name="Mondo S."/>
            <person name="Pangilinan J."/>
            <person name="Riley R."/>
            <person name="Labutti K."/>
            <person name="Andreopoulos B."/>
            <person name="Lipzen A."/>
            <person name="Chen C."/>
            <person name="Yanf M."/>
            <person name="Daum C."/>
            <person name="Ng V."/>
            <person name="Clum A."/>
            <person name="Ohm R."/>
            <person name="Martin F."/>
            <person name="Silar P."/>
            <person name="Natvig D."/>
            <person name="Lalanne C."/>
            <person name="Gautier V."/>
            <person name="Ament-Velasquez S.L."/>
            <person name="Kruys A."/>
            <person name="Hutchinson M.I."/>
            <person name="Powell A.J."/>
            <person name="Barry K."/>
            <person name="Miller A.N."/>
            <person name="Grigoriev I.V."/>
            <person name="Debuchy R."/>
            <person name="Gladieux P."/>
            <person name="Thoren M.H."/>
            <person name="Johannesson H."/>
        </authorList>
    </citation>
    <scope>NUCLEOTIDE SEQUENCE</scope>
    <source>
        <strain evidence="4">PSN293</strain>
    </source>
</reference>
<reference evidence="4" key="1">
    <citation type="journal article" date="2023" name="Mol. Phylogenet. Evol.">
        <title>Genome-scale phylogeny and comparative genomics of the fungal order Sordariales.</title>
        <authorList>
            <person name="Hensen N."/>
            <person name="Bonometti L."/>
            <person name="Westerberg I."/>
            <person name="Brannstrom I.O."/>
            <person name="Guillou S."/>
            <person name="Cros-Aarteil S."/>
            <person name="Calhoun S."/>
            <person name="Haridas S."/>
            <person name="Kuo A."/>
            <person name="Mondo S."/>
            <person name="Pangilinan J."/>
            <person name="Riley R."/>
            <person name="LaButti K."/>
            <person name="Andreopoulos B."/>
            <person name="Lipzen A."/>
            <person name="Chen C."/>
            <person name="Yan M."/>
            <person name="Daum C."/>
            <person name="Ng V."/>
            <person name="Clum A."/>
            <person name="Steindorff A."/>
            <person name="Ohm R.A."/>
            <person name="Martin F."/>
            <person name="Silar P."/>
            <person name="Natvig D.O."/>
            <person name="Lalanne C."/>
            <person name="Gautier V."/>
            <person name="Ament-Velasquez S.L."/>
            <person name="Kruys A."/>
            <person name="Hutchinson M.I."/>
            <person name="Powell A.J."/>
            <person name="Barry K."/>
            <person name="Miller A.N."/>
            <person name="Grigoriev I.V."/>
            <person name="Debuchy R."/>
            <person name="Gladieux P."/>
            <person name="Hiltunen Thoren M."/>
            <person name="Johannesson H."/>
        </authorList>
    </citation>
    <scope>NUCLEOTIDE SEQUENCE</scope>
    <source>
        <strain evidence="4">PSN293</strain>
    </source>
</reference>
<keyword evidence="3" id="KW-0732">Signal</keyword>
<name>A0AAN6YKA2_9PEZI</name>
<evidence type="ECO:0000313" key="4">
    <source>
        <dbReference type="EMBL" id="KAK4220301.1"/>
    </source>
</evidence>